<dbReference type="FunFam" id="3.40.1050.10:FF:000003">
    <property type="entry name" value="Carbonic anhydrase"/>
    <property type="match status" value="1"/>
</dbReference>
<evidence type="ECO:0000256" key="9">
    <source>
        <dbReference type="PIRSR" id="PIRSR601765-1"/>
    </source>
</evidence>
<evidence type="ECO:0000256" key="5">
    <source>
        <dbReference type="ARBA" id="ARBA00022833"/>
    </source>
</evidence>
<feature type="binding site" evidence="9">
    <location>
        <position position="70"/>
    </location>
    <ligand>
        <name>Zn(2+)</name>
        <dbReference type="ChEBI" id="CHEBI:29105"/>
    </ligand>
</feature>
<dbReference type="Gene3D" id="3.40.1050.10">
    <property type="entry name" value="Carbonic anhydrase"/>
    <property type="match status" value="1"/>
</dbReference>
<dbReference type="EMBL" id="CP020946">
    <property type="protein sequence ID" value="ASD63494.1"/>
    <property type="molecule type" value="Genomic_DNA"/>
</dbReference>
<evidence type="ECO:0000256" key="3">
    <source>
        <dbReference type="ARBA" id="ARBA00014628"/>
    </source>
</evidence>
<dbReference type="SUPFAM" id="SSF53056">
    <property type="entry name" value="beta-carbonic anhydrase, cab"/>
    <property type="match status" value="1"/>
</dbReference>
<dbReference type="Proteomes" id="UP000197003">
    <property type="component" value="Chromosome"/>
</dbReference>
<dbReference type="EC" id="4.2.1.1" evidence="2 10"/>
<comment type="function">
    <text evidence="10">Reversible hydration of carbon dioxide.</text>
</comment>
<dbReference type="PROSITE" id="PS00705">
    <property type="entry name" value="PROK_CO2_ANHYDRASE_2"/>
    <property type="match status" value="1"/>
</dbReference>
<evidence type="ECO:0000256" key="2">
    <source>
        <dbReference type="ARBA" id="ARBA00012925"/>
    </source>
</evidence>
<protein>
    <recommendedName>
        <fullName evidence="3 10">Carbonic anhydrase</fullName>
        <ecNumber evidence="2 10">4.2.1.1</ecNumber>
    </recommendedName>
    <alternativeName>
        <fullName evidence="7 10">Carbonate dehydratase</fullName>
    </alternativeName>
</protein>
<organism evidence="11 12">
    <name type="scientific">Bdellovibrio bacteriovorus</name>
    <dbReference type="NCBI Taxonomy" id="959"/>
    <lineage>
        <taxon>Bacteria</taxon>
        <taxon>Pseudomonadati</taxon>
        <taxon>Bdellovibrionota</taxon>
        <taxon>Bdellovibrionia</taxon>
        <taxon>Bdellovibrionales</taxon>
        <taxon>Pseudobdellovibrionaceae</taxon>
        <taxon>Bdellovibrio</taxon>
    </lineage>
</organism>
<dbReference type="InterPro" id="IPR001765">
    <property type="entry name" value="Carbonic_anhydrase"/>
</dbReference>
<name>A0A1Z3N7P4_BDEBC</name>
<evidence type="ECO:0000256" key="4">
    <source>
        <dbReference type="ARBA" id="ARBA00022723"/>
    </source>
</evidence>
<dbReference type="OrthoDB" id="9797527at2"/>
<comment type="catalytic activity">
    <reaction evidence="8 10">
        <text>hydrogencarbonate + H(+) = CO2 + H2O</text>
        <dbReference type="Rhea" id="RHEA:10748"/>
        <dbReference type="ChEBI" id="CHEBI:15377"/>
        <dbReference type="ChEBI" id="CHEBI:15378"/>
        <dbReference type="ChEBI" id="CHEBI:16526"/>
        <dbReference type="ChEBI" id="CHEBI:17544"/>
        <dbReference type="EC" id="4.2.1.1"/>
    </reaction>
</comment>
<evidence type="ECO:0000256" key="6">
    <source>
        <dbReference type="ARBA" id="ARBA00023239"/>
    </source>
</evidence>
<sequence length="245" mass="27831">MYKILFACPIRWYRNPMALQERTLKKEILKMVVGFHRFQQRFFNNQDSHLYEHLSSIGQSPKTLMIACSDSRVDPAILFSSSPGEMFVVRNVANLVPPFESNMGFHGVSAAIEFAVANLKVENIVVLGHRQCGGIRSLFQPENVLKGGFVAQWMTIAETAKLKVLEKDPHGDLDTHCRDCEKESIVTSLQNLRSFPFIQDAIKNRGLELFGVYFDLENGHLWNYNDATHVFDEVTLNGLRATNLP</sequence>
<dbReference type="InterPro" id="IPR015892">
    <property type="entry name" value="Carbonic_anhydrase_CS"/>
</dbReference>
<reference evidence="11 12" key="1">
    <citation type="submission" date="2017-04" db="EMBL/GenBank/DDBJ databases">
        <title>Whole genome sequence of Bdellovibrio bacteriovorus strain SSB218315.</title>
        <authorList>
            <person name="Oyedara O."/>
            <person name="Rodriguez-Perez M.A."/>
        </authorList>
    </citation>
    <scope>NUCLEOTIDE SEQUENCE [LARGE SCALE GENOMIC DNA]</scope>
    <source>
        <strain evidence="11 12">SSB218315</strain>
    </source>
</reference>
<evidence type="ECO:0000256" key="8">
    <source>
        <dbReference type="ARBA" id="ARBA00048348"/>
    </source>
</evidence>
<dbReference type="PANTHER" id="PTHR11002">
    <property type="entry name" value="CARBONIC ANHYDRASE"/>
    <property type="match status" value="1"/>
</dbReference>
<feature type="binding site" evidence="9">
    <location>
        <position position="68"/>
    </location>
    <ligand>
        <name>Zn(2+)</name>
        <dbReference type="ChEBI" id="CHEBI:29105"/>
    </ligand>
</feature>
<feature type="binding site" evidence="9">
    <location>
        <position position="129"/>
    </location>
    <ligand>
        <name>Zn(2+)</name>
        <dbReference type="ChEBI" id="CHEBI:29105"/>
    </ligand>
</feature>
<dbReference type="PANTHER" id="PTHR11002:SF76">
    <property type="entry name" value="CARBONIC ANHYDRASE"/>
    <property type="match status" value="1"/>
</dbReference>
<evidence type="ECO:0000256" key="7">
    <source>
        <dbReference type="ARBA" id="ARBA00031969"/>
    </source>
</evidence>
<gene>
    <name evidence="11" type="ORF">B9G79_07880</name>
</gene>
<dbReference type="PROSITE" id="PS00704">
    <property type="entry name" value="PROK_CO2_ANHYDRASE_1"/>
    <property type="match status" value="1"/>
</dbReference>
<proteinExistence type="inferred from homology"/>
<evidence type="ECO:0000313" key="11">
    <source>
        <dbReference type="EMBL" id="ASD63494.1"/>
    </source>
</evidence>
<dbReference type="SMART" id="SM00947">
    <property type="entry name" value="Pro_CA"/>
    <property type="match status" value="1"/>
</dbReference>
<keyword evidence="5 9" id="KW-0862">Zinc</keyword>
<comment type="cofactor">
    <cofactor evidence="9">
        <name>Zn(2+)</name>
        <dbReference type="ChEBI" id="CHEBI:29105"/>
    </cofactor>
    <text evidence="9">Binds 1 zinc ion per subunit.</text>
</comment>
<dbReference type="GO" id="GO:0008270">
    <property type="term" value="F:zinc ion binding"/>
    <property type="evidence" value="ECO:0007669"/>
    <property type="project" value="UniProtKB-UniRule"/>
</dbReference>
<evidence type="ECO:0000313" key="12">
    <source>
        <dbReference type="Proteomes" id="UP000197003"/>
    </source>
</evidence>
<dbReference type="InterPro" id="IPR045066">
    <property type="entry name" value="Beta_CA_cladeB"/>
</dbReference>
<keyword evidence="4 9" id="KW-0479">Metal-binding</keyword>
<feature type="binding site" evidence="9">
    <location>
        <position position="132"/>
    </location>
    <ligand>
        <name>Zn(2+)</name>
        <dbReference type="ChEBI" id="CHEBI:29105"/>
    </ligand>
</feature>
<dbReference type="Pfam" id="PF00484">
    <property type="entry name" value="Pro_CA"/>
    <property type="match status" value="1"/>
</dbReference>
<evidence type="ECO:0000256" key="1">
    <source>
        <dbReference type="ARBA" id="ARBA00006217"/>
    </source>
</evidence>
<keyword evidence="6 10" id="KW-0456">Lyase</keyword>
<comment type="similarity">
    <text evidence="1 10">Belongs to the beta-class carbonic anhydrase family.</text>
</comment>
<evidence type="ECO:0000256" key="10">
    <source>
        <dbReference type="RuleBase" id="RU003956"/>
    </source>
</evidence>
<accession>A0A1Z3N7P4</accession>
<dbReference type="GO" id="GO:0015976">
    <property type="term" value="P:carbon utilization"/>
    <property type="evidence" value="ECO:0007669"/>
    <property type="project" value="InterPro"/>
</dbReference>
<dbReference type="CDD" id="cd00884">
    <property type="entry name" value="beta_CA_cladeB"/>
    <property type="match status" value="1"/>
</dbReference>
<dbReference type="AlphaFoldDB" id="A0A1Z3N7P4"/>
<dbReference type="InterPro" id="IPR036874">
    <property type="entry name" value="Carbonic_anhydrase_sf"/>
</dbReference>
<dbReference type="GO" id="GO:0004089">
    <property type="term" value="F:carbonate dehydratase activity"/>
    <property type="evidence" value="ECO:0007669"/>
    <property type="project" value="UniProtKB-UniRule"/>
</dbReference>